<name>A0ABD3ANK8_9GENT</name>
<reference evidence="1 2" key="1">
    <citation type="submission" date="2024-11" db="EMBL/GenBank/DDBJ databases">
        <title>A near-complete genome assembly of Cinchona calisaya.</title>
        <authorList>
            <person name="Lian D.C."/>
            <person name="Zhao X.W."/>
            <person name="Wei L."/>
        </authorList>
    </citation>
    <scope>NUCLEOTIDE SEQUENCE [LARGE SCALE GENOMIC DNA]</scope>
    <source>
        <tissue evidence="1">Nenye</tissue>
    </source>
</reference>
<evidence type="ECO:0000313" key="1">
    <source>
        <dbReference type="EMBL" id="KAL3532775.1"/>
    </source>
</evidence>
<evidence type="ECO:0000313" key="2">
    <source>
        <dbReference type="Proteomes" id="UP001630127"/>
    </source>
</evidence>
<sequence>MVINPVAPVGGLNLVGDAIGKHSSITAWDLQTFPATKPDGKAVQGTCLAASSTTKKVVTTIVEGIMAALASGEGDISNVDANDIGSPSPLLKPAKDNVATRPRSVVVRSHGIRMTIAPDFSQATPMA</sequence>
<organism evidence="1 2">
    <name type="scientific">Cinchona calisaya</name>
    <dbReference type="NCBI Taxonomy" id="153742"/>
    <lineage>
        <taxon>Eukaryota</taxon>
        <taxon>Viridiplantae</taxon>
        <taxon>Streptophyta</taxon>
        <taxon>Embryophyta</taxon>
        <taxon>Tracheophyta</taxon>
        <taxon>Spermatophyta</taxon>
        <taxon>Magnoliopsida</taxon>
        <taxon>eudicotyledons</taxon>
        <taxon>Gunneridae</taxon>
        <taxon>Pentapetalae</taxon>
        <taxon>asterids</taxon>
        <taxon>lamiids</taxon>
        <taxon>Gentianales</taxon>
        <taxon>Rubiaceae</taxon>
        <taxon>Cinchonoideae</taxon>
        <taxon>Cinchoneae</taxon>
        <taxon>Cinchona</taxon>
    </lineage>
</organism>
<comment type="caution">
    <text evidence="1">The sequence shown here is derived from an EMBL/GenBank/DDBJ whole genome shotgun (WGS) entry which is preliminary data.</text>
</comment>
<dbReference type="EMBL" id="JBJUIK010000003">
    <property type="protein sequence ID" value="KAL3532775.1"/>
    <property type="molecule type" value="Genomic_DNA"/>
</dbReference>
<accession>A0ABD3ANK8</accession>
<dbReference type="Proteomes" id="UP001630127">
    <property type="component" value="Unassembled WGS sequence"/>
</dbReference>
<gene>
    <name evidence="1" type="ORF">ACH5RR_006296</name>
</gene>
<proteinExistence type="predicted"/>
<keyword evidence="2" id="KW-1185">Reference proteome</keyword>
<protein>
    <submittedName>
        <fullName evidence="1">Uncharacterized protein</fullName>
    </submittedName>
</protein>
<dbReference type="AlphaFoldDB" id="A0ABD3ANK8"/>